<dbReference type="AlphaFoldDB" id="A0A2Z2HQU6"/>
<accession>A0A2Z2HQU6</accession>
<name>A0A2Z2HQU6_9EURY</name>
<dbReference type="InterPro" id="IPR000485">
    <property type="entry name" value="AsnC-type_HTH_dom"/>
</dbReference>
<proteinExistence type="predicted"/>
<evidence type="ECO:0000313" key="5">
    <source>
        <dbReference type="EMBL" id="ARS89516.1"/>
    </source>
</evidence>
<dbReference type="InterPro" id="IPR019888">
    <property type="entry name" value="Tscrpt_reg_AsnC-like"/>
</dbReference>
<dbReference type="OrthoDB" id="33200at2157"/>
<evidence type="ECO:0000259" key="4">
    <source>
        <dbReference type="PROSITE" id="PS50956"/>
    </source>
</evidence>
<dbReference type="PROSITE" id="PS00519">
    <property type="entry name" value="HTH_ASNC_1"/>
    <property type="match status" value="1"/>
</dbReference>
<dbReference type="Gene3D" id="1.10.10.10">
    <property type="entry name" value="Winged helix-like DNA-binding domain superfamily/Winged helix DNA-binding domain"/>
    <property type="match status" value="1"/>
</dbReference>
<sequence>MRDLDETDLEIVRLLQEDARRPYSEIADAVGLSPPAVSDRVSRLEELGVIRQFTIDVDRTAFRNRQPLVLRLEVTPAAVERVFEDLRDLEATEHVFQLLDGTILAHVAIPDEPVHVWLREHVDLEVLEGYEVTPLARYEWSVGVSPADFALSCVVCGNDVGSDGAISQVGGETRAFCCETCKASFEAEYERLEQGVNED</sequence>
<dbReference type="PANTHER" id="PTHR30154">
    <property type="entry name" value="LEUCINE-RESPONSIVE REGULATORY PROTEIN"/>
    <property type="match status" value="1"/>
</dbReference>
<evidence type="ECO:0000256" key="1">
    <source>
        <dbReference type="ARBA" id="ARBA00023015"/>
    </source>
</evidence>
<evidence type="ECO:0000313" key="6">
    <source>
        <dbReference type="Proteomes" id="UP000250088"/>
    </source>
</evidence>
<dbReference type="Pfam" id="PF24273">
    <property type="entry name" value="TRASH_HVO_1752_C"/>
    <property type="match status" value="1"/>
</dbReference>
<dbReference type="Proteomes" id="UP000250088">
    <property type="component" value="Chromosome"/>
</dbReference>
<dbReference type="GO" id="GO:0043565">
    <property type="term" value="F:sequence-specific DNA binding"/>
    <property type="evidence" value="ECO:0007669"/>
    <property type="project" value="InterPro"/>
</dbReference>
<dbReference type="SUPFAM" id="SSF46785">
    <property type="entry name" value="Winged helix' DNA-binding domain"/>
    <property type="match status" value="1"/>
</dbReference>
<dbReference type="SMART" id="SM00344">
    <property type="entry name" value="HTH_ASNC"/>
    <property type="match status" value="1"/>
</dbReference>
<protein>
    <submittedName>
        <fullName evidence="5">ArsR family transcriptional regulator</fullName>
    </submittedName>
</protein>
<dbReference type="PRINTS" id="PR00033">
    <property type="entry name" value="HTHASNC"/>
</dbReference>
<dbReference type="PROSITE" id="PS50956">
    <property type="entry name" value="HTH_ASNC_2"/>
    <property type="match status" value="1"/>
</dbReference>
<dbReference type="InterPro" id="IPR019885">
    <property type="entry name" value="Tscrpt_reg_HTH_AsnC-type_CS"/>
</dbReference>
<dbReference type="InterPro" id="IPR056526">
    <property type="entry name" value="TRASH_HVO_1752"/>
</dbReference>
<dbReference type="InterPro" id="IPR036390">
    <property type="entry name" value="WH_DNA-bd_sf"/>
</dbReference>
<dbReference type="InterPro" id="IPR036388">
    <property type="entry name" value="WH-like_DNA-bd_sf"/>
</dbReference>
<dbReference type="InterPro" id="IPR011991">
    <property type="entry name" value="ArsR-like_HTH"/>
</dbReference>
<dbReference type="SMART" id="SM00746">
    <property type="entry name" value="TRASH"/>
    <property type="match status" value="1"/>
</dbReference>
<keyword evidence="1" id="KW-0805">Transcription regulation</keyword>
<keyword evidence="3" id="KW-0804">Transcription</keyword>
<evidence type="ECO:0000256" key="2">
    <source>
        <dbReference type="ARBA" id="ARBA00023125"/>
    </source>
</evidence>
<dbReference type="CDD" id="cd00090">
    <property type="entry name" value="HTH_ARSR"/>
    <property type="match status" value="1"/>
</dbReference>
<dbReference type="GO" id="GO:0043200">
    <property type="term" value="P:response to amino acid"/>
    <property type="evidence" value="ECO:0007669"/>
    <property type="project" value="TreeGrafter"/>
</dbReference>
<dbReference type="EMBL" id="CP019893">
    <property type="protein sequence ID" value="ARS89516.1"/>
    <property type="molecule type" value="Genomic_DNA"/>
</dbReference>
<dbReference type="InterPro" id="IPR011017">
    <property type="entry name" value="TRASH_dom"/>
</dbReference>
<feature type="domain" description="HTH asnC-type" evidence="4">
    <location>
        <begin position="4"/>
        <end position="66"/>
    </location>
</feature>
<dbReference type="KEGG" id="naj:B1756_07020"/>
<dbReference type="GO" id="GO:0005829">
    <property type="term" value="C:cytosol"/>
    <property type="evidence" value="ECO:0007669"/>
    <property type="project" value="TreeGrafter"/>
</dbReference>
<gene>
    <name evidence="5" type="ORF">B1756_07020</name>
</gene>
<evidence type="ECO:0000256" key="3">
    <source>
        <dbReference type="ARBA" id="ARBA00023163"/>
    </source>
</evidence>
<dbReference type="Pfam" id="PF13404">
    <property type="entry name" value="HTH_AsnC-type"/>
    <property type="match status" value="1"/>
</dbReference>
<keyword evidence="2" id="KW-0238">DNA-binding</keyword>
<keyword evidence="6" id="KW-1185">Reference proteome</keyword>
<reference evidence="6" key="1">
    <citation type="submission" date="2017-02" db="EMBL/GenBank/DDBJ databases">
        <title>Natronthermophilus aegyptiacus gen. nov.,sp. nov., an aerobic, extremely halophilic alkalithermophilic archaeon isolated from the athalassohaline Wadi An Natrun, Egypt.</title>
        <authorList>
            <person name="Zhao B."/>
        </authorList>
    </citation>
    <scope>NUCLEOTIDE SEQUENCE [LARGE SCALE GENOMIC DNA]</scope>
    <source>
        <strain evidence="6">JW/NM-HA 15</strain>
    </source>
</reference>
<dbReference type="GeneID" id="32893818"/>
<dbReference type="RefSeq" id="WP_086887891.1">
    <property type="nucleotide sequence ID" value="NZ_CP019893.1"/>
</dbReference>
<dbReference type="PANTHER" id="PTHR30154:SF34">
    <property type="entry name" value="TRANSCRIPTIONAL REGULATOR AZLB"/>
    <property type="match status" value="1"/>
</dbReference>
<organism evidence="5 6">
    <name type="scientific">Natrarchaeobaculum aegyptiacum</name>
    <dbReference type="NCBI Taxonomy" id="745377"/>
    <lineage>
        <taxon>Archaea</taxon>
        <taxon>Methanobacteriati</taxon>
        <taxon>Methanobacteriota</taxon>
        <taxon>Stenosarchaea group</taxon>
        <taxon>Halobacteria</taxon>
        <taxon>Halobacteriales</taxon>
        <taxon>Natrialbaceae</taxon>
        <taxon>Natrarchaeobaculum</taxon>
    </lineage>
</organism>